<organism evidence="1 3">
    <name type="scientific">Rotaria magnacalcarata</name>
    <dbReference type="NCBI Taxonomy" id="392030"/>
    <lineage>
        <taxon>Eukaryota</taxon>
        <taxon>Metazoa</taxon>
        <taxon>Spiralia</taxon>
        <taxon>Gnathifera</taxon>
        <taxon>Rotifera</taxon>
        <taxon>Eurotatoria</taxon>
        <taxon>Bdelloidea</taxon>
        <taxon>Philodinida</taxon>
        <taxon>Philodinidae</taxon>
        <taxon>Rotaria</taxon>
    </lineage>
</organism>
<proteinExistence type="predicted"/>
<protein>
    <submittedName>
        <fullName evidence="1">Uncharacterized protein</fullName>
    </submittedName>
</protein>
<dbReference type="EMBL" id="CAJNRG010012770">
    <property type="protein sequence ID" value="CAF2143096.1"/>
    <property type="molecule type" value="Genomic_DNA"/>
</dbReference>
<name>A0A816X7F1_9BILA</name>
<dbReference type="AlphaFoldDB" id="A0A816X7F1"/>
<gene>
    <name evidence="2" type="ORF">UXM345_LOCUS36678</name>
    <name evidence="1" type="ORF">XDN619_LOCUS27131</name>
</gene>
<accession>A0A816X7F1</accession>
<comment type="caution">
    <text evidence="1">The sequence shown here is derived from an EMBL/GenBank/DDBJ whole genome shotgun (WGS) entry which is preliminary data.</text>
</comment>
<evidence type="ECO:0000313" key="1">
    <source>
        <dbReference type="EMBL" id="CAF2143096.1"/>
    </source>
</evidence>
<reference evidence="1" key="1">
    <citation type="submission" date="2021-02" db="EMBL/GenBank/DDBJ databases">
        <authorList>
            <person name="Nowell W R."/>
        </authorList>
    </citation>
    <scope>NUCLEOTIDE SEQUENCE</scope>
</reference>
<dbReference type="EMBL" id="CAJOBF010017749">
    <property type="protein sequence ID" value="CAF4364742.1"/>
    <property type="molecule type" value="Genomic_DNA"/>
</dbReference>
<dbReference type="Proteomes" id="UP000663842">
    <property type="component" value="Unassembled WGS sequence"/>
</dbReference>
<feature type="non-terminal residue" evidence="1">
    <location>
        <position position="76"/>
    </location>
</feature>
<sequence>MNDQQIESMFNKLTDAVTQLTASNAKQEAQIGSHTALINALKNKGKKVPEPEPFDLDGGTTLPDFFVHFESYRKPG</sequence>
<evidence type="ECO:0000313" key="2">
    <source>
        <dbReference type="EMBL" id="CAF4364742.1"/>
    </source>
</evidence>
<dbReference type="Proteomes" id="UP000663887">
    <property type="component" value="Unassembled WGS sequence"/>
</dbReference>
<evidence type="ECO:0000313" key="3">
    <source>
        <dbReference type="Proteomes" id="UP000663887"/>
    </source>
</evidence>